<feature type="region of interest" description="Disordered" evidence="1">
    <location>
        <begin position="122"/>
        <end position="147"/>
    </location>
</feature>
<comment type="caution">
    <text evidence="3">The sequence shown here is derived from an EMBL/GenBank/DDBJ whole genome shotgun (WGS) entry which is preliminary data.</text>
</comment>
<name>A0ABS7DG56_9GAMM</name>
<reference evidence="3 4" key="1">
    <citation type="submission" date="2021-03" db="EMBL/GenBank/DDBJ databases">
        <title>Succinivibrio sp. nov. isolated from feces of cow.</title>
        <authorList>
            <person name="Choi J.-Y."/>
        </authorList>
    </citation>
    <scope>NUCLEOTIDE SEQUENCE [LARGE SCALE GENOMIC DNA]</scope>
    <source>
        <strain evidence="3 4">AGMB01872</strain>
    </source>
</reference>
<keyword evidence="2" id="KW-0472">Membrane</keyword>
<gene>
    <name evidence="3" type="ORF">J5V48_04695</name>
</gene>
<evidence type="ECO:0000313" key="4">
    <source>
        <dbReference type="Proteomes" id="UP000731465"/>
    </source>
</evidence>
<dbReference type="EMBL" id="JAGFNY010000011">
    <property type="protein sequence ID" value="MBW7570188.1"/>
    <property type="molecule type" value="Genomic_DNA"/>
</dbReference>
<keyword evidence="2" id="KW-1133">Transmembrane helix</keyword>
<keyword evidence="2" id="KW-0812">Transmembrane</keyword>
<evidence type="ECO:0000256" key="2">
    <source>
        <dbReference type="SAM" id="Phobius"/>
    </source>
</evidence>
<feature type="compositionally biased region" description="Basic and acidic residues" evidence="1">
    <location>
        <begin position="130"/>
        <end position="147"/>
    </location>
</feature>
<organism evidence="3 4">
    <name type="scientific">Succinivibrio faecicola</name>
    <dbReference type="NCBI Taxonomy" id="2820300"/>
    <lineage>
        <taxon>Bacteria</taxon>
        <taxon>Pseudomonadati</taxon>
        <taxon>Pseudomonadota</taxon>
        <taxon>Gammaproteobacteria</taxon>
        <taxon>Aeromonadales</taxon>
        <taxon>Succinivibrionaceae</taxon>
        <taxon>Succinivibrio</taxon>
    </lineage>
</organism>
<dbReference type="RefSeq" id="WP_219937407.1">
    <property type="nucleotide sequence ID" value="NZ_JAGFNY010000011.1"/>
</dbReference>
<proteinExistence type="predicted"/>
<sequence>MIFKVDFHMSNSDKDKNIAVEETNNSIIKQNDENTDNCTVGITDNGVKNDFENTILQSSEQKEKPVNLAGPSMASIAVSHMRRITGNTKRSLELRKESPLKVKYLKKGIKQRIAQLEEDFENEMQEEEIENNKNQEKTDSNTDSSEVKSRFYDRAIRRISYFNAEKNTNLSKIRNNFRIFIIIIMGLALYYGYCKFTRNSDEPSLISLRGQLPLKLDAQGQTILQKIDTVDNSVIVTIVKAENSKNDSQEFLTALDSFVKNVSNKFCNIEHIVQLTAAGKTVKVNIDASNNSYHREFICDKNNILHNED</sequence>
<protein>
    <submittedName>
        <fullName evidence="3">Uncharacterized protein</fullName>
    </submittedName>
</protein>
<accession>A0ABS7DG56</accession>
<feature type="transmembrane region" description="Helical" evidence="2">
    <location>
        <begin position="176"/>
        <end position="193"/>
    </location>
</feature>
<dbReference type="Proteomes" id="UP000731465">
    <property type="component" value="Unassembled WGS sequence"/>
</dbReference>
<evidence type="ECO:0000313" key="3">
    <source>
        <dbReference type="EMBL" id="MBW7570188.1"/>
    </source>
</evidence>
<keyword evidence="4" id="KW-1185">Reference proteome</keyword>
<evidence type="ECO:0000256" key="1">
    <source>
        <dbReference type="SAM" id="MobiDB-lite"/>
    </source>
</evidence>